<feature type="region of interest" description="Disordered" evidence="1">
    <location>
        <begin position="96"/>
        <end position="134"/>
    </location>
</feature>
<keyword evidence="3" id="KW-1185">Reference proteome</keyword>
<evidence type="ECO:0000256" key="1">
    <source>
        <dbReference type="SAM" id="MobiDB-lite"/>
    </source>
</evidence>
<name>A0A9Q3KMT4_9BASI</name>
<reference evidence="2" key="1">
    <citation type="submission" date="2021-03" db="EMBL/GenBank/DDBJ databases">
        <title>Draft genome sequence of rust myrtle Austropuccinia psidii MF-1, a brazilian biotype.</title>
        <authorList>
            <person name="Quecine M.C."/>
            <person name="Pachon D.M.R."/>
            <person name="Bonatelli M.L."/>
            <person name="Correr F.H."/>
            <person name="Franceschini L.M."/>
            <person name="Leite T.F."/>
            <person name="Margarido G.R.A."/>
            <person name="Almeida C.A."/>
            <person name="Ferrarezi J.A."/>
            <person name="Labate C.A."/>
        </authorList>
    </citation>
    <scope>NUCLEOTIDE SEQUENCE</scope>
    <source>
        <strain evidence="2">MF-1</strain>
    </source>
</reference>
<accession>A0A9Q3KMT4</accession>
<feature type="non-terminal residue" evidence="2">
    <location>
        <position position="134"/>
    </location>
</feature>
<comment type="caution">
    <text evidence="2">The sequence shown here is derived from an EMBL/GenBank/DDBJ whole genome shotgun (WGS) entry which is preliminary data.</text>
</comment>
<sequence>SGASFNPSSSSQKGYRCYYDRRQSATEGQGAETATRSLSGHSQSQPEGIQQCISAQRVPDPFRSVEKLHEFLPDCEKIPEPSQHLHVTQWMASIDGKEKHDAFKSRMEENNPQPPKKVPKTAPVASRRSSNVKK</sequence>
<dbReference type="Proteomes" id="UP000765509">
    <property type="component" value="Unassembled WGS sequence"/>
</dbReference>
<evidence type="ECO:0000313" key="2">
    <source>
        <dbReference type="EMBL" id="MBW0583782.1"/>
    </source>
</evidence>
<gene>
    <name evidence="2" type="ORF">O181_123497</name>
</gene>
<proteinExistence type="predicted"/>
<feature type="compositionally biased region" description="Polar residues" evidence="1">
    <location>
        <begin position="32"/>
        <end position="49"/>
    </location>
</feature>
<feature type="region of interest" description="Disordered" evidence="1">
    <location>
        <begin position="1"/>
        <end position="49"/>
    </location>
</feature>
<dbReference type="AlphaFoldDB" id="A0A9Q3KMT4"/>
<evidence type="ECO:0000313" key="3">
    <source>
        <dbReference type="Proteomes" id="UP000765509"/>
    </source>
</evidence>
<feature type="compositionally biased region" description="Polar residues" evidence="1">
    <location>
        <begin position="1"/>
        <end position="13"/>
    </location>
</feature>
<dbReference type="EMBL" id="AVOT02116035">
    <property type="protein sequence ID" value="MBW0583782.1"/>
    <property type="molecule type" value="Genomic_DNA"/>
</dbReference>
<organism evidence="2 3">
    <name type="scientific">Austropuccinia psidii MF-1</name>
    <dbReference type="NCBI Taxonomy" id="1389203"/>
    <lineage>
        <taxon>Eukaryota</taxon>
        <taxon>Fungi</taxon>
        <taxon>Dikarya</taxon>
        <taxon>Basidiomycota</taxon>
        <taxon>Pucciniomycotina</taxon>
        <taxon>Pucciniomycetes</taxon>
        <taxon>Pucciniales</taxon>
        <taxon>Sphaerophragmiaceae</taxon>
        <taxon>Austropuccinia</taxon>
    </lineage>
</organism>
<feature type="compositionally biased region" description="Basic and acidic residues" evidence="1">
    <location>
        <begin position="96"/>
        <end position="109"/>
    </location>
</feature>
<protein>
    <submittedName>
        <fullName evidence="2">Uncharacterized protein</fullName>
    </submittedName>
</protein>